<dbReference type="Gene3D" id="1.20.58.340">
    <property type="entry name" value="Magnesium transport protein CorA, transmembrane region"/>
    <property type="match status" value="2"/>
</dbReference>
<dbReference type="SUPFAM" id="SSF143865">
    <property type="entry name" value="CorA soluble domain-like"/>
    <property type="match status" value="1"/>
</dbReference>
<feature type="transmembrane region" description="Helical" evidence="6">
    <location>
        <begin position="250"/>
        <end position="270"/>
    </location>
</feature>
<accession>A0ABR8PE28</accession>
<comment type="caution">
    <text evidence="7">The sequence shown here is derived from an EMBL/GenBank/DDBJ whole genome shotgun (WGS) entry which is preliminary data.</text>
</comment>
<keyword evidence="4 6" id="KW-1133">Transmembrane helix</keyword>
<evidence type="ECO:0000256" key="3">
    <source>
        <dbReference type="ARBA" id="ARBA00022692"/>
    </source>
</evidence>
<comment type="subcellular location">
    <subcellularLocation>
        <location evidence="1">Membrane</location>
        <topology evidence="1">Multi-pass membrane protein</topology>
    </subcellularLocation>
</comment>
<keyword evidence="5 6" id="KW-0472">Membrane</keyword>
<sequence>MLRKYHFSSQGAKEEPTQRLQDSNLVLLSRASQRELEQVCRTFDLDPLTFAYHSSPEEVSRYHKITSQFLPDAHLLVVYDFIEEATKIEEQLTPVIMIFNRDHLIICTNNAGPDQELIGRENNIIEFVAAYVLQCQNKLMATLTSYKPIIDRLDAAAQNSFGNNELRQLTNLTRKLVFFEHTMNDQVETIEAFLNDPQINTSNVGALVSKLAIQQRRLTKVIHIFRDLLNSISGLFTEMMNSRLNNLMKFLDSAGLVIATAALVSGFMGMNVGGLPWKDSHVGFWLILGFSLFLAILISIYLKRKSYR</sequence>
<evidence type="ECO:0000256" key="5">
    <source>
        <dbReference type="ARBA" id="ARBA00023136"/>
    </source>
</evidence>
<dbReference type="RefSeq" id="WP_191684884.1">
    <property type="nucleotide sequence ID" value="NZ_JACSQW010000022.1"/>
</dbReference>
<dbReference type="InterPro" id="IPR045863">
    <property type="entry name" value="CorA_TM1_TM2"/>
</dbReference>
<evidence type="ECO:0000313" key="7">
    <source>
        <dbReference type="EMBL" id="MBD7895542.1"/>
    </source>
</evidence>
<dbReference type="InterPro" id="IPR002523">
    <property type="entry name" value="MgTranspt_CorA/ZnTranspt_ZntB"/>
</dbReference>
<dbReference type="Proteomes" id="UP000616837">
    <property type="component" value="Unassembled WGS sequence"/>
</dbReference>
<name>A0ABR8PE28_9LACO</name>
<reference evidence="7 8" key="1">
    <citation type="submission" date="2020-08" db="EMBL/GenBank/DDBJ databases">
        <title>A Genomic Blueprint of the Chicken Gut Microbiome.</title>
        <authorList>
            <person name="Gilroy R."/>
            <person name="Ravi A."/>
            <person name="Getino M."/>
            <person name="Pursley I."/>
            <person name="Horton D.L."/>
            <person name="Alikhan N.-F."/>
            <person name="Baker D."/>
            <person name="Gharbi K."/>
            <person name="Hall N."/>
            <person name="Watson M."/>
            <person name="Adriaenssens E.M."/>
            <person name="Foster-Nyarko E."/>
            <person name="Jarju S."/>
            <person name="Secka A."/>
            <person name="Antonio M."/>
            <person name="Oren A."/>
            <person name="Chaudhuri R."/>
            <person name="La Ragione R.M."/>
            <person name="Hildebrand F."/>
            <person name="Pallen M.J."/>
        </authorList>
    </citation>
    <scope>NUCLEOTIDE SEQUENCE [LARGE SCALE GENOMIC DNA]</scope>
    <source>
        <strain evidence="7 8">Sa3CUN2</strain>
    </source>
</reference>
<evidence type="ECO:0000256" key="4">
    <source>
        <dbReference type="ARBA" id="ARBA00022989"/>
    </source>
</evidence>
<dbReference type="EMBL" id="JACSQW010000022">
    <property type="protein sequence ID" value="MBD7895542.1"/>
    <property type="molecule type" value="Genomic_DNA"/>
</dbReference>
<comment type="similarity">
    <text evidence="2">Belongs to the CorA metal ion transporter (MIT) (TC 1.A.35) family.</text>
</comment>
<feature type="transmembrane region" description="Helical" evidence="6">
    <location>
        <begin position="282"/>
        <end position="302"/>
    </location>
</feature>
<dbReference type="PANTHER" id="PTHR47891">
    <property type="entry name" value="TRANSPORTER-RELATED"/>
    <property type="match status" value="1"/>
</dbReference>
<protein>
    <submittedName>
        <fullName evidence="7">Magnesium transporter CorA family protein</fullName>
    </submittedName>
</protein>
<gene>
    <name evidence="7" type="ORF">H9564_07540</name>
</gene>
<evidence type="ECO:0000256" key="6">
    <source>
        <dbReference type="SAM" id="Phobius"/>
    </source>
</evidence>
<keyword evidence="3 6" id="KW-0812">Transmembrane</keyword>
<dbReference type="InterPro" id="IPR047199">
    <property type="entry name" value="CorA-like"/>
</dbReference>
<dbReference type="CDD" id="cd12827">
    <property type="entry name" value="EcCorA_ZntB-like_u2"/>
    <property type="match status" value="1"/>
</dbReference>
<proteinExistence type="inferred from homology"/>
<evidence type="ECO:0000313" key="8">
    <source>
        <dbReference type="Proteomes" id="UP000616837"/>
    </source>
</evidence>
<dbReference type="InterPro" id="IPR045861">
    <property type="entry name" value="CorA_cytoplasmic_dom"/>
</dbReference>
<evidence type="ECO:0000256" key="1">
    <source>
        <dbReference type="ARBA" id="ARBA00004141"/>
    </source>
</evidence>
<organism evidence="7 8">
    <name type="scientific">Limosilactobacillus avistercoris</name>
    <dbReference type="NCBI Taxonomy" id="2762243"/>
    <lineage>
        <taxon>Bacteria</taxon>
        <taxon>Bacillati</taxon>
        <taxon>Bacillota</taxon>
        <taxon>Bacilli</taxon>
        <taxon>Lactobacillales</taxon>
        <taxon>Lactobacillaceae</taxon>
        <taxon>Limosilactobacillus</taxon>
    </lineage>
</organism>
<dbReference type="Pfam" id="PF01544">
    <property type="entry name" value="CorA"/>
    <property type="match status" value="1"/>
</dbReference>
<dbReference type="SUPFAM" id="SSF144083">
    <property type="entry name" value="Magnesium transport protein CorA, transmembrane region"/>
    <property type="match status" value="1"/>
</dbReference>
<dbReference type="PANTHER" id="PTHR47891:SF1">
    <property type="entry name" value="CORA-MAGNESIUM AND COBALT TRANSPORTER"/>
    <property type="match status" value="1"/>
</dbReference>
<evidence type="ECO:0000256" key="2">
    <source>
        <dbReference type="ARBA" id="ARBA00009765"/>
    </source>
</evidence>
<keyword evidence="8" id="KW-1185">Reference proteome</keyword>